<evidence type="ECO:0000313" key="2">
    <source>
        <dbReference type="Proteomes" id="UP000283833"/>
    </source>
</evidence>
<gene>
    <name evidence="1" type="ORF">DWX04_15275</name>
</gene>
<reference evidence="1 2" key="1">
    <citation type="submission" date="2018-08" db="EMBL/GenBank/DDBJ databases">
        <title>A genome reference for cultivated species of the human gut microbiota.</title>
        <authorList>
            <person name="Zou Y."/>
            <person name="Xue W."/>
            <person name="Luo G."/>
        </authorList>
    </citation>
    <scope>NUCLEOTIDE SEQUENCE [LARGE SCALE GENOMIC DNA]</scope>
    <source>
        <strain evidence="1 2">AF18-14</strain>
    </source>
</reference>
<evidence type="ECO:0008006" key="3">
    <source>
        <dbReference type="Google" id="ProtNLM"/>
    </source>
</evidence>
<proteinExistence type="predicted"/>
<sequence length="426" mass="50627">MSKLIENLSDTILSRWDKKHINDKGEKIVTSLLTRFALNKGTYLSNELEFQHQDERIQFRANKNDTVTLGLLLDHLFDIQKDEISDLYIITENRRGKTGTSITETDAVWNLDLCSIMVDKENKSEFNNSVTLSVSYHSTQDNEEHLIYNENSCIIIYLKQSGGDEETMFFRVSIMKPVSENENDINFSRTSAIPETISFLVAYDHTDSKKRIAKFEKKMDKAVRKYKNGKELTEDEQYMIAKVVPEVLWNYSWGNDVFQQKRYLDAIVYLENVYYELRERLLRLEMTEDEKWIFFQTCYLIGFSYMELDLPEKAYFYLDIIWPLEITTYNIEYINCLANNKDVRAINIIDDELERLEGLSEDEMPEDFELYRSFLNRRRAYVLIDMGLLDEAEEAFKKLLMTDDRKKEYIEQELEYIKELREQQSE</sequence>
<accession>A0A412QHG6</accession>
<evidence type="ECO:0000313" key="1">
    <source>
        <dbReference type="EMBL" id="RGT90365.1"/>
    </source>
</evidence>
<dbReference type="RefSeq" id="WP_117853457.1">
    <property type="nucleotide sequence ID" value="NZ_QRXI01000021.1"/>
</dbReference>
<comment type="caution">
    <text evidence="1">The sequence shown here is derived from an EMBL/GenBank/DDBJ whole genome shotgun (WGS) entry which is preliminary data.</text>
</comment>
<dbReference type="InterPro" id="IPR011990">
    <property type="entry name" value="TPR-like_helical_dom_sf"/>
</dbReference>
<dbReference type="SUPFAM" id="SSF48452">
    <property type="entry name" value="TPR-like"/>
    <property type="match status" value="1"/>
</dbReference>
<organism evidence="1 2">
    <name type="scientific">Phocaeicola vulgatus</name>
    <name type="common">Bacteroides vulgatus</name>
    <dbReference type="NCBI Taxonomy" id="821"/>
    <lineage>
        <taxon>Bacteria</taxon>
        <taxon>Pseudomonadati</taxon>
        <taxon>Bacteroidota</taxon>
        <taxon>Bacteroidia</taxon>
        <taxon>Bacteroidales</taxon>
        <taxon>Bacteroidaceae</taxon>
        <taxon>Phocaeicola</taxon>
    </lineage>
</organism>
<name>A0A412QHG6_PHOVU</name>
<dbReference type="AlphaFoldDB" id="A0A412QHG6"/>
<dbReference type="EMBL" id="QRXI01000021">
    <property type="protein sequence ID" value="RGT90365.1"/>
    <property type="molecule type" value="Genomic_DNA"/>
</dbReference>
<dbReference type="Proteomes" id="UP000283833">
    <property type="component" value="Unassembled WGS sequence"/>
</dbReference>
<protein>
    <recommendedName>
        <fullName evidence="3">Tetratricopeptide repeat protein</fullName>
    </recommendedName>
</protein>